<dbReference type="GO" id="GO:0046872">
    <property type="term" value="F:metal ion binding"/>
    <property type="evidence" value="ECO:0007669"/>
    <property type="project" value="UniProtKB-KW"/>
</dbReference>
<dbReference type="Gene3D" id="1.10.600.10">
    <property type="entry name" value="Farnesyl Diphosphate Synthase"/>
    <property type="match status" value="1"/>
</dbReference>
<evidence type="ECO:0000256" key="3">
    <source>
        <dbReference type="ARBA" id="ARBA00022679"/>
    </source>
</evidence>
<evidence type="ECO:0000256" key="4">
    <source>
        <dbReference type="ARBA" id="ARBA00022723"/>
    </source>
</evidence>
<dbReference type="PROSITE" id="PS00444">
    <property type="entry name" value="POLYPRENYL_SYNTHASE_2"/>
    <property type="match status" value="1"/>
</dbReference>
<dbReference type="GO" id="GO:0008299">
    <property type="term" value="P:isoprenoid biosynthetic process"/>
    <property type="evidence" value="ECO:0007669"/>
    <property type="project" value="UniProtKB-KW"/>
</dbReference>
<dbReference type="PANTHER" id="PTHR12001:SF69">
    <property type="entry name" value="ALL TRANS-POLYPRENYL-DIPHOSPHATE SYNTHASE PDSS1"/>
    <property type="match status" value="1"/>
</dbReference>
<feature type="chain" id="PRO_5039711097" evidence="8">
    <location>
        <begin position="22"/>
        <end position="299"/>
    </location>
</feature>
<dbReference type="CDD" id="cd00685">
    <property type="entry name" value="Trans_IPPS_HT"/>
    <property type="match status" value="1"/>
</dbReference>
<gene>
    <name evidence="9" type="ORF">GOP47_0018394</name>
</gene>
<name>A0A9D4Z9I3_ADICA</name>
<keyword evidence="6" id="KW-0414">Isoprene biosynthesis</keyword>
<dbReference type="PANTHER" id="PTHR12001">
    <property type="entry name" value="GERANYLGERANYL PYROPHOSPHATE SYNTHASE"/>
    <property type="match status" value="1"/>
</dbReference>
<proteinExistence type="inferred from homology"/>
<dbReference type="SFLD" id="SFLDS00005">
    <property type="entry name" value="Isoprenoid_Synthase_Type_I"/>
    <property type="match status" value="1"/>
</dbReference>
<sequence>MGLCYRLFLQVLLLMASSLTAVLPEVGVTNLSSQEQRFRQQRIAEITEMIHVASLLHDDVLDSADTRRGIGSLNFVMGNKLAVLAGDFLLSRASVALASLKNTEVVELLSKVLEHLVTGEIMQLTSNKEKACNMDYYLEKTFYKTASLMANSCKAIALLAGQSAAVATLAYDYGRNLGMAFQLVDDMLDFTGTTASLGKGALSDIRQGIVTAPLLFALEQQPQLHDLIGRKFKNAGDVDLAVELLQKTDGIEKTQKLASYHALQAAGAVNAFPFSPSERVNQCRKALIELTHQVITRTK</sequence>
<evidence type="ECO:0000256" key="8">
    <source>
        <dbReference type="SAM" id="SignalP"/>
    </source>
</evidence>
<feature type="signal peptide" evidence="8">
    <location>
        <begin position="1"/>
        <end position="21"/>
    </location>
</feature>
<comment type="similarity">
    <text evidence="2 7">Belongs to the FPP/GGPP synthase family.</text>
</comment>
<dbReference type="OrthoDB" id="9927103at2759"/>
<protein>
    <submittedName>
        <fullName evidence="9">Uncharacterized protein</fullName>
    </submittedName>
</protein>
<keyword evidence="4" id="KW-0479">Metal-binding</keyword>
<evidence type="ECO:0000256" key="7">
    <source>
        <dbReference type="RuleBase" id="RU004466"/>
    </source>
</evidence>
<dbReference type="EMBL" id="JABFUD020000018">
    <property type="protein sequence ID" value="KAI5065770.1"/>
    <property type="molecule type" value="Genomic_DNA"/>
</dbReference>
<dbReference type="Pfam" id="PF00348">
    <property type="entry name" value="polyprenyl_synt"/>
    <property type="match status" value="1"/>
</dbReference>
<dbReference type="InterPro" id="IPR033749">
    <property type="entry name" value="Polyprenyl_synt_CS"/>
</dbReference>
<dbReference type="InterPro" id="IPR000092">
    <property type="entry name" value="Polyprenyl_synt"/>
</dbReference>
<keyword evidence="5" id="KW-0460">Magnesium</keyword>
<reference evidence="9" key="1">
    <citation type="submission" date="2021-01" db="EMBL/GenBank/DDBJ databases">
        <title>Adiantum capillus-veneris genome.</title>
        <authorList>
            <person name="Fang Y."/>
            <person name="Liao Q."/>
        </authorList>
    </citation>
    <scope>NUCLEOTIDE SEQUENCE</scope>
    <source>
        <strain evidence="9">H3</strain>
        <tissue evidence="9">Leaf</tissue>
    </source>
</reference>
<dbReference type="SUPFAM" id="SSF48576">
    <property type="entry name" value="Terpenoid synthases"/>
    <property type="match status" value="1"/>
</dbReference>
<dbReference type="GO" id="GO:1990234">
    <property type="term" value="C:transferase complex"/>
    <property type="evidence" value="ECO:0007669"/>
    <property type="project" value="TreeGrafter"/>
</dbReference>
<evidence type="ECO:0000256" key="6">
    <source>
        <dbReference type="ARBA" id="ARBA00023229"/>
    </source>
</evidence>
<organism evidence="9 10">
    <name type="scientific">Adiantum capillus-veneris</name>
    <name type="common">Maidenhair fern</name>
    <dbReference type="NCBI Taxonomy" id="13818"/>
    <lineage>
        <taxon>Eukaryota</taxon>
        <taxon>Viridiplantae</taxon>
        <taxon>Streptophyta</taxon>
        <taxon>Embryophyta</taxon>
        <taxon>Tracheophyta</taxon>
        <taxon>Polypodiopsida</taxon>
        <taxon>Polypodiidae</taxon>
        <taxon>Polypodiales</taxon>
        <taxon>Pteridineae</taxon>
        <taxon>Pteridaceae</taxon>
        <taxon>Vittarioideae</taxon>
        <taxon>Adiantum</taxon>
    </lineage>
</organism>
<dbReference type="GO" id="GO:0004659">
    <property type="term" value="F:prenyltransferase activity"/>
    <property type="evidence" value="ECO:0007669"/>
    <property type="project" value="InterPro"/>
</dbReference>
<comment type="cofactor">
    <cofactor evidence="1">
        <name>Mg(2+)</name>
        <dbReference type="ChEBI" id="CHEBI:18420"/>
    </cofactor>
</comment>
<evidence type="ECO:0000256" key="5">
    <source>
        <dbReference type="ARBA" id="ARBA00022842"/>
    </source>
</evidence>
<keyword evidence="8" id="KW-0732">Signal</keyword>
<dbReference type="Proteomes" id="UP000886520">
    <property type="component" value="Chromosome 18"/>
</dbReference>
<keyword evidence="3 7" id="KW-0808">Transferase</keyword>
<dbReference type="GO" id="GO:0006744">
    <property type="term" value="P:ubiquinone biosynthetic process"/>
    <property type="evidence" value="ECO:0007669"/>
    <property type="project" value="TreeGrafter"/>
</dbReference>
<accession>A0A9D4Z9I3</accession>
<dbReference type="AlphaFoldDB" id="A0A9D4Z9I3"/>
<evidence type="ECO:0000313" key="9">
    <source>
        <dbReference type="EMBL" id="KAI5065770.1"/>
    </source>
</evidence>
<keyword evidence="10" id="KW-1185">Reference proteome</keyword>
<dbReference type="PROSITE" id="PS00723">
    <property type="entry name" value="POLYPRENYL_SYNTHASE_1"/>
    <property type="match status" value="1"/>
</dbReference>
<dbReference type="InterPro" id="IPR008949">
    <property type="entry name" value="Isoprenoid_synthase_dom_sf"/>
</dbReference>
<evidence type="ECO:0000256" key="2">
    <source>
        <dbReference type="ARBA" id="ARBA00006706"/>
    </source>
</evidence>
<comment type="caution">
    <text evidence="9">The sequence shown here is derived from an EMBL/GenBank/DDBJ whole genome shotgun (WGS) entry which is preliminary data.</text>
</comment>
<evidence type="ECO:0000313" key="10">
    <source>
        <dbReference type="Proteomes" id="UP000886520"/>
    </source>
</evidence>
<evidence type="ECO:0000256" key="1">
    <source>
        <dbReference type="ARBA" id="ARBA00001946"/>
    </source>
</evidence>